<dbReference type="SUPFAM" id="SSF52172">
    <property type="entry name" value="CheY-like"/>
    <property type="match status" value="1"/>
</dbReference>
<dbReference type="InterPro" id="IPR000014">
    <property type="entry name" value="PAS"/>
</dbReference>
<dbReference type="InterPro" id="IPR035965">
    <property type="entry name" value="PAS-like_dom_sf"/>
</dbReference>
<dbReference type="InterPro" id="IPR004358">
    <property type="entry name" value="Sig_transdc_His_kin-like_C"/>
</dbReference>
<dbReference type="AlphaFoldDB" id="A0A3B1CNV7"/>
<dbReference type="SMART" id="SM00091">
    <property type="entry name" value="PAS"/>
    <property type="match status" value="3"/>
</dbReference>
<dbReference type="SUPFAM" id="SSF55874">
    <property type="entry name" value="ATPase domain of HSP90 chaperone/DNA topoisomerase II/histidine kinase"/>
    <property type="match status" value="1"/>
</dbReference>
<accession>A0A3B1CNV7</accession>
<proteinExistence type="predicted"/>
<dbReference type="Pfam" id="PF08448">
    <property type="entry name" value="PAS_4"/>
    <property type="match status" value="1"/>
</dbReference>
<keyword evidence="1" id="KW-0597">Phosphoprotein</keyword>
<feature type="region of interest" description="Disordered" evidence="4">
    <location>
        <begin position="1"/>
        <end position="21"/>
    </location>
</feature>
<dbReference type="InterPro" id="IPR003018">
    <property type="entry name" value="GAF"/>
</dbReference>
<dbReference type="SUPFAM" id="SSF47384">
    <property type="entry name" value="Homodimeric domain of signal transducing histidine kinase"/>
    <property type="match status" value="1"/>
</dbReference>
<feature type="domain" description="PAC" evidence="9">
    <location>
        <begin position="749"/>
        <end position="803"/>
    </location>
</feature>
<dbReference type="InterPro" id="IPR029016">
    <property type="entry name" value="GAF-like_dom_sf"/>
</dbReference>
<keyword evidence="2" id="KW-0808">Transferase</keyword>
<evidence type="ECO:0000259" key="6">
    <source>
        <dbReference type="PROSITE" id="PS50109"/>
    </source>
</evidence>
<keyword evidence="3" id="KW-0418">Kinase</keyword>
<dbReference type="InterPro" id="IPR005467">
    <property type="entry name" value="His_kinase_dom"/>
</dbReference>
<sequence>MASGVNPGKTVKSEPQNEKEAPTAIHSPLRLMLICVGAVFTGEAIIMLLFGFLRPSIPPLWLAIADPLLLSAIVFPTLFVLFYKPMKRDLLEMERAKAIIESERRLKAVADSAGNWIWEADNEGRYTFSNPVVKKVLGYKPEEVVGKYYHEFTHPDDREEFVKNMMDLVSLKGHIRNLISRKIHKDGHTVICESNGEPIVNDDGDLIGYRGVVRDITERKQAEDALRNIATGLPAATGEEFFDKVVRRLSESLEMDFAIIGKLAGENLDKIEVIAGWGRGKMMNPFEYEIEGSPCEKIVGQNILSYTSNVAAVFPKDEFLRKINAESYCGTPLFRKSGEALGVIALMHSRPMANREIIESTLLAFADRVSSEMERMSAEEDKAKRIKNAEFLAQVGKSITKGGTLRDILQSCVQDMVDHLDAAFARIWIYDDNEKVLELKASAGIYTNLDGRHSRFSLENPGKITAIAKKLKAHFTNKFAEDPAVSDRQWAKREKIIAFAGHPLVVEDRLVGVIALFSKKELSEVTIDTLGTVADEIAIGVVRKKSEVALRESREMLQMVMDNIPQYVFWKDFNSVYKGCNKNFAKAAGAGAPEEIVGKSDYDMPWKKEEIDSYRECDRRVMDANAPEYHIVETQRSADGKDLWVNTNKVPLHDPDGKVIGILGTYEDITGQKLVEEERTLLSAAIEQAAELVIITASDEKIEYVNPAFEKVTGFSADQAKGETPRVISSGKQSKEFYEKMWDKLLNREVWSGRLVNKKKDGSFYDAETTISPIVDSSGKVGNYICVQRDVTRETQLERQSRQSQKMEAIGVMAGGIAHDFNNILSAIIGYTELAISDSKEEGVSYENLTEVMNAASRAKDIVRQILTFSRRGEREMSPVDLAHLITQTIKLVRASLPSTIEIHHSVDADSGKMLADPTLIQQVLLNLCANAEHAMREKGGELTIKLSAQETDAKEERRLKLTVSDTGYGIEKKAMDKIFDPFFTTKPVGEGTGLGLATVHGIVTSHGGAISVYSAPDEGATFTIYFPQTAGKKERRSTESEFIPKGDESILFVDDEAQLLNMGRQTLERLGYEITTAANGQDALDIFKTRPDKFDLVITDQTMPGMTGAVLIAKLHEIRPGLPVILCTGFGKSMTPEKAKAAGAREYILKPVLSRDLGLAIRRVLERRKLLRRAGDRKL</sequence>
<feature type="transmembrane region" description="Helical" evidence="5">
    <location>
        <begin position="31"/>
        <end position="53"/>
    </location>
</feature>
<dbReference type="Gene3D" id="3.30.450.20">
    <property type="entry name" value="PAS domain"/>
    <property type="match status" value="3"/>
</dbReference>
<dbReference type="Pfam" id="PF00072">
    <property type="entry name" value="Response_reg"/>
    <property type="match status" value="1"/>
</dbReference>
<keyword evidence="5" id="KW-0812">Transmembrane</keyword>
<dbReference type="Pfam" id="PF00512">
    <property type="entry name" value="HisKA"/>
    <property type="match status" value="1"/>
</dbReference>
<dbReference type="SMART" id="SM00065">
    <property type="entry name" value="GAF"/>
    <property type="match status" value="2"/>
</dbReference>
<dbReference type="PROSITE" id="PS50109">
    <property type="entry name" value="HIS_KIN"/>
    <property type="match status" value="1"/>
</dbReference>
<dbReference type="CDD" id="cd00130">
    <property type="entry name" value="PAS"/>
    <property type="match status" value="3"/>
</dbReference>
<feature type="domain" description="Histidine kinase" evidence="6">
    <location>
        <begin position="816"/>
        <end position="1031"/>
    </location>
</feature>
<dbReference type="PANTHER" id="PTHR43065:SF42">
    <property type="entry name" value="TWO-COMPONENT SENSOR PPRA"/>
    <property type="match status" value="1"/>
</dbReference>
<dbReference type="InterPro" id="IPR013656">
    <property type="entry name" value="PAS_4"/>
</dbReference>
<dbReference type="GO" id="GO:0000155">
    <property type="term" value="F:phosphorelay sensor kinase activity"/>
    <property type="evidence" value="ECO:0007669"/>
    <property type="project" value="InterPro"/>
</dbReference>
<dbReference type="Pfam" id="PF01590">
    <property type="entry name" value="GAF"/>
    <property type="match status" value="1"/>
</dbReference>
<evidence type="ECO:0000259" key="9">
    <source>
        <dbReference type="PROSITE" id="PS50113"/>
    </source>
</evidence>
<dbReference type="PROSITE" id="PS50110">
    <property type="entry name" value="RESPONSE_REGULATORY"/>
    <property type="match status" value="1"/>
</dbReference>
<gene>
    <name evidence="10" type="ORF">MNBD_NITROSPINAE04-1644</name>
</gene>
<dbReference type="SMART" id="SM00387">
    <property type="entry name" value="HATPase_c"/>
    <property type="match status" value="1"/>
</dbReference>
<feature type="domain" description="PAC" evidence="9">
    <location>
        <begin position="176"/>
        <end position="228"/>
    </location>
</feature>
<dbReference type="InterPro" id="IPR001789">
    <property type="entry name" value="Sig_transdc_resp-reg_receiver"/>
</dbReference>
<protein>
    <submittedName>
        <fullName evidence="10">Diguanylate cyclase/phosphodiesterase (GGDEF &amp; EAL domains) with PAS/PAC sensor(S)</fullName>
    </submittedName>
</protein>
<dbReference type="Gene3D" id="3.40.50.2300">
    <property type="match status" value="1"/>
</dbReference>
<dbReference type="PROSITE" id="PS50113">
    <property type="entry name" value="PAC"/>
    <property type="match status" value="3"/>
</dbReference>
<evidence type="ECO:0000256" key="3">
    <source>
        <dbReference type="ARBA" id="ARBA00022777"/>
    </source>
</evidence>
<dbReference type="InterPro" id="IPR036890">
    <property type="entry name" value="HATPase_C_sf"/>
</dbReference>
<dbReference type="InterPro" id="IPR036097">
    <property type="entry name" value="HisK_dim/P_sf"/>
</dbReference>
<evidence type="ECO:0000259" key="8">
    <source>
        <dbReference type="PROSITE" id="PS50112"/>
    </source>
</evidence>
<dbReference type="InterPro" id="IPR011006">
    <property type="entry name" value="CheY-like_superfamily"/>
</dbReference>
<organism evidence="10">
    <name type="scientific">hydrothermal vent metagenome</name>
    <dbReference type="NCBI Taxonomy" id="652676"/>
    <lineage>
        <taxon>unclassified sequences</taxon>
        <taxon>metagenomes</taxon>
        <taxon>ecological metagenomes</taxon>
    </lineage>
</organism>
<feature type="transmembrane region" description="Helical" evidence="5">
    <location>
        <begin position="60"/>
        <end position="83"/>
    </location>
</feature>
<dbReference type="InterPro" id="IPR003594">
    <property type="entry name" value="HATPase_dom"/>
</dbReference>
<keyword evidence="5" id="KW-0472">Membrane</keyword>
<dbReference type="PANTHER" id="PTHR43065">
    <property type="entry name" value="SENSOR HISTIDINE KINASE"/>
    <property type="match status" value="1"/>
</dbReference>
<dbReference type="PROSITE" id="PS50112">
    <property type="entry name" value="PAS"/>
    <property type="match status" value="2"/>
</dbReference>
<feature type="domain" description="Response regulatory" evidence="7">
    <location>
        <begin position="1050"/>
        <end position="1166"/>
    </location>
</feature>
<feature type="domain" description="PAS" evidence="8">
    <location>
        <begin position="102"/>
        <end position="172"/>
    </location>
</feature>
<dbReference type="PRINTS" id="PR00344">
    <property type="entry name" value="BCTRLSENSOR"/>
</dbReference>
<dbReference type="SMART" id="SM00388">
    <property type="entry name" value="HisKA"/>
    <property type="match status" value="1"/>
</dbReference>
<keyword evidence="5" id="KW-1133">Transmembrane helix</keyword>
<dbReference type="Gene3D" id="1.10.287.130">
    <property type="match status" value="1"/>
</dbReference>
<dbReference type="SUPFAM" id="SSF55781">
    <property type="entry name" value="GAF domain-like"/>
    <property type="match status" value="2"/>
</dbReference>
<evidence type="ECO:0000256" key="2">
    <source>
        <dbReference type="ARBA" id="ARBA00022679"/>
    </source>
</evidence>
<dbReference type="InterPro" id="IPR003661">
    <property type="entry name" value="HisK_dim/P_dom"/>
</dbReference>
<dbReference type="InterPro" id="IPR000700">
    <property type="entry name" value="PAS-assoc_C"/>
</dbReference>
<dbReference type="CDD" id="cd00156">
    <property type="entry name" value="REC"/>
    <property type="match status" value="1"/>
</dbReference>
<dbReference type="SUPFAM" id="SSF55785">
    <property type="entry name" value="PYP-like sensor domain (PAS domain)"/>
    <property type="match status" value="3"/>
</dbReference>
<dbReference type="SMART" id="SM00086">
    <property type="entry name" value="PAC"/>
    <property type="match status" value="3"/>
</dbReference>
<dbReference type="InterPro" id="IPR001610">
    <property type="entry name" value="PAC"/>
</dbReference>
<evidence type="ECO:0000256" key="4">
    <source>
        <dbReference type="SAM" id="MobiDB-lite"/>
    </source>
</evidence>
<dbReference type="Pfam" id="PF02518">
    <property type="entry name" value="HATPase_c"/>
    <property type="match status" value="1"/>
</dbReference>
<feature type="compositionally biased region" description="Basic and acidic residues" evidence="4">
    <location>
        <begin position="11"/>
        <end position="21"/>
    </location>
</feature>
<evidence type="ECO:0000256" key="5">
    <source>
        <dbReference type="SAM" id="Phobius"/>
    </source>
</evidence>
<feature type="domain" description="PAS" evidence="8">
    <location>
        <begin position="678"/>
        <end position="724"/>
    </location>
</feature>
<dbReference type="SMART" id="SM00448">
    <property type="entry name" value="REC"/>
    <property type="match status" value="1"/>
</dbReference>
<feature type="domain" description="PAC" evidence="9">
    <location>
        <begin position="625"/>
        <end position="681"/>
    </location>
</feature>
<name>A0A3B1CNV7_9ZZZZ</name>
<evidence type="ECO:0000259" key="7">
    <source>
        <dbReference type="PROSITE" id="PS50110"/>
    </source>
</evidence>
<dbReference type="Gene3D" id="3.30.565.10">
    <property type="entry name" value="Histidine kinase-like ATPase, C-terminal domain"/>
    <property type="match status" value="1"/>
</dbReference>
<dbReference type="Pfam" id="PF13426">
    <property type="entry name" value="PAS_9"/>
    <property type="match status" value="2"/>
</dbReference>
<dbReference type="Gene3D" id="3.30.450.40">
    <property type="match status" value="2"/>
</dbReference>
<dbReference type="Pfam" id="PF13185">
    <property type="entry name" value="GAF_2"/>
    <property type="match status" value="1"/>
</dbReference>
<evidence type="ECO:0000313" key="10">
    <source>
        <dbReference type="EMBL" id="VAX18407.1"/>
    </source>
</evidence>
<dbReference type="CDD" id="cd00082">
    <property type="entry name" value="HisKA"/>
    <property type="match status" value="1"/>
</dbReference>
<reference evidence="10" key="1">
    <citation type="submission" date="2018-06" db="EMBL/GenBank/DDBJ databases">
        <authorList>
            <person name="Zhirakovskaya E."/>
        </authorList>
    </citation>
    <scope>NUCLEOTIDE SEQUENCE</scope>
</reference>
<evidence type="ECO:0000256" key="1">
    <source>
        <dbReference type="ARBA" id="ARBA00022553"/>
    </source>
</evidence>
<dbReference type="NCBIfam" id="TIGR00229">
    <property type="entry name" value="sensory_box"/>
    <property type="match status" value="3"/>
</dbReference>
<dbReference type="EMBL" id="UOGA01000123">
    <property type="protein sequence ID" value="VAX18407.1"/>
    <property type="molecule type" value="Genomic_DNA"/>
</dbReference>